<name>A0A8J6NLZ1_9BACT</name>
<dbReference type="EMBL" id="JACNJH010000190">
    <property type="protein sequence ID" value="MBC8362417.1"/>
    <property type="molecule type" value="Genomic_DNA"/>
</dbReference>
<organism evidence="1 2">
    <name type="scientific">Candidatus Desulfatibia profunda</name>
    <dbReference type="NCBI Taxonomy" id="2841695"/>
    <lineage>
        <taxon>Bacteria</taxon>
        <taxon>Pseudomonadati</taxon>
        <taxon>Thermodesulfobacteriota</taxon>
        <taxon>Desulfobacteria</taxon>
        <taxon>Desulfobacterales</taxon>
        <taxon>Desulfobacterales incertae sedis</taxon>
        <taxon>Candidatus Desulfatibia</taxon>
    </lineage>
</organism>
<protein>
    <submittedName>
        <fullName evidence="1">ATP-dependent helicase</fullName>
    </submittedName>
</protein>
<reference evidence="1 2" key="1">
    <citation type="submission" date="2020-08" db="EMBL/GenBank/DDBJ databases">
        <title>Bridging the membrane lipid divide: bacteria of the FCB group superphylum have the potential to synthesize archaeal ether lipids.</title>
        <authorList>
            <person name="Villanueva L."/>
            <person name="Von Meijenfeldt F.A.B."/>
            <person name="Westbye A.B."/>
            <person name="Yadav S."/>
            <person name="Hopmans E.C."/>
            <person name="Dutilh B.E."/>
            <person name="Sinninghe Damste J.S."/>
        </authorList>
    </citation>
    <scope>NUCLEOTIDE SEQUENCE [LARGE SCALE GENOMIC DNA]</scope>
    <source>
        <strain evidence="1">NIOZ-UU30</strain>
    </source>
</reference>
<dbReference type="GO" id="GO:0004386">
    <property type="term" value="F:helicase activity"/>
    <property type="evidence" value="ECO:0007669"/>
    <property type="project" value="UniProtKB-KW"/>
</dbReference>
<evidence type="ECO:0000313" key="2">
    <source>
        <dbReference type="Proteomes" id="UP000603434"/>
    </source>
</evidence>
<dbReference type="AlphaFoldDB" id="A0A8J6NLZ1"/>
<evidence type="ECO:0000313" key="1">
    <source>
        <dbReference type="EMBL" id="MBC8362417.1"/>
    </source>
</evidence>
<keyword evidence="1" id="KW-0547">Nucleotide-binding</keyword>
<dbReference type="Proteomes" id="UP000603434">
    <property type="component" value="Unassembled WGS sequence"/>
</dbReference>
<proteinExistence type="predicted"/>
<keyword evidence="1" id="KW-0067">ATP-binding</keyword>
<sequence>MMNQELSVVVMPNGALQAEWVETKETINKSSRLLQEEIFNRFVADVDAGLLFLGFCDKHVALSPSLEYWRNFARLFSRKLSQTPELETIRHKAHIPIGKDQLVKLSESAPLMPGAEYISADLLETMWSKLNAAFSRAIKSYEGTVAEFIRTYSPDVHLVGRVFFHLVE</sequence>
<gene>
    <name evidence="1" type="ORF">H8E23_13585</name>
</gene>
<feature type="non-terminal residue" evidence="1">
    <location>
        <position position="168"/>
    </location>
</feature>
<accession>A0A8J6NLZ1</accession>
<comment type="caution">
    <text evidence="1">The sequence shown here is derived from an EMBL/GenBank/DDBJ whole genome shotgun (WGS) entry which is preliminary data.</text>
</comment>
<keyword evidence="1" id="KW-0378">Hydrolase</keyword>
<keyword evidence="1" id="KW-0347">Helicase</keyword>